<dbReference type="CDD" id="cd00567">
    <property type="entry name" value="ACAD"/>
    <property type="match status" value="1"/>
</dbReference>
<gene>
    <name evidence="10" type="ORF">HGA15_15195</name>
</gene>
<comment type="cofactor">
    <cofactor evidence="1">
        <name>FAD</name>
        <dbReference type="ChEBI" id="CHEBI:57692"/>
    </cofactor>
</comment>
<keyword evidence="11" id="KW-1185">Reference proteome</keyword>
<evidence type="ECO:0000256" key="6">
    <source>
        <dbReference type="SAM" id="MobiDB-lite"/>
    </source>
</evidence>
<accession>A0A846YIR8</accession>
<evidence type="ECO:0000313" key="10">
    <source>
        <dbReference type="EMBL" id="NKY57472.1"/>
    </source>
</evidence>
<dbReference type="Proteomes" id="UP000570678">
    <property type="component" value="Unassembled WGS sequence"/>
</dbReference>
<keyword evidence="3" id="KW-0285">Flavoprotein</keyword>
<evidence type="ECO:0000256" key="4">
    <source>
        <dbReference type="ARBA" id="ARBA00022827"/>
    </source>
</evidence>
<name>A0A846YIR8_9NOCA</name>
<dbReference type="Pfam" id="PF02770">
    <property type="entry name" value="Acyl-CoA_dh_M"/>
    <property type="match status" value="1"/>
</dbReference>
<organism evidence="10 11">
    <name type="scientific">Nocardia flavorosea</name>
    <dbReference type="NCBI Taxonomy" id="53429"/>
    <lineage>
        <taxon>Bacteria</taxon>
        <taxon>Bacillati</taxon>
        <taxon>Actinomycetota</taxon>
        <taxon>Actinomycetes</taxon>
        <taxon>Mycobacteriales</taxon>
        <taxon>Nocardiaceae</taxon>
        <taxon>Nocardia</taxon>
    </lineage>
</organism>
<dbReference type="InterPro" id="IPR009075">
    <property type="entry name" value="AcylCo_DH/oxidase_C"/>
</dbReference>
<dbReference type="Pfam" id="PF00441">
    <property type="entry name" value="Acyl-CoA_dh_1"/>
    <property type="match status" value="1"/>
</dbReference>
<evidence type="ECO:0000256" key="2">
    <source>
        <dbReference type="ARBA" id="ARBA00009347"/>
    </source>
</evidence>
<dbReference type="InterPro" id="IPR006091">
    <property type="entry name" value="Acyl-CoA_Oxase/DH_mid-dom"/>
</dbReference>
<dbReference type="InterPro" id="IPR013786">
    <property type="entry name" value="AcylCoA_DH/ox_N"/>
</dbReference>
<dbReference type="GO" id="GO:0050660">
    <property type="term" value="F:flavin adenine dinucleotide binding"/>
    <property type="evidence" value="ECO:0007669"/>
    <property type="project" value="InterPro"/>
</dbReference>
<feature type="domain" description="Acyl-CoA dehydrogenase/oxidase N-terminal" evidence="9">
    <location>
        <begin position="432"/>
        <end position="522"/>
    </location>
</feature>
<evidence type="ECO:0000256" key="1">
    <source>
        <dbReference type="ARBA" id="ARBA00001974"/>
    </source>
</evidence>
<dbReference type="SUPFAM" id="SSF56645">
    <property type="entry name" value="Acyl-CoA dehydrogenase NM domain-like"/>
    <property type="match status" value="2"/>
</dbReference>
<feature type="domain" description="Acyl-CoA dehydrogenase/oxidase C-terminal" evidence="7">
    <location>
        <begin position="235"/>
        <end position="367"/>
    </location>
</feature>
<dbReference type="AlphaFoldDB" id="A0A846YIR8"/>
<dbReference type="InterPro" id="IPR036250">
    <property type="entry name" value="AcylCo_DH-like_C"/>
</dbReference>
<keyword evidence="4" id="KW-0274">FAD</keyword>
<dbReference type="InterPro" id="IPR046373">
    <property type="entry name" value="Acyl-CoA_Oxase/DH_mid-dom_sf"/>
</dbReference>
<reference evidence="10 11" key="1">
    <citation type="submission" date="2020-04" db="EMBL/GenBank/DDBJ databases">
        <title>MicrobeNet Type strains.</title>
        <authorList>
            <person name="Nicholson A.C."/>
        </authorList>
    </citation>
    <scope>NUCLEOTIDE SEQUENCE [LARGE SCALE GENOMIC DNA]</scope>
    <source>
        <strain evidence="10 11">JCM 3332</strain>
    </source>
</reference>
<evidence type="ECO:0000256" key="3">
    <source>
        <dbReference type="ARBA" id="ARBA00022630"/>
    </source>
</evidence>
<comment type="similarity">
    <text evidence="2">Belongs to the acyl-CoA dehydrogenase family.</text>
</comment>
<comment type="caution">
    <text evidence="10">The sequence shown here is derived from an EMBL/GenBank/DDBJ whole genome shotgun (WGS) entry which is preliminary data.</text>
</comment>
<dbReference type="Pfam" id="PF02771">
    <property type="entry name" value="Acyl-CoA_dh_N"/>
    <property type="match status" value="2"/>
</dbReference>
<evidence type="ECO:0000259" key="9">
    <source>
        <dbReference type="Pfam" id="PF02771"/>
    </source>
</evidence>
<feature type="compositionally biased region" description="Basic and acidic residues" evidence="6">
    <location>
        <begin position="786"/>
        <end position="799"/>
    </location>
</feature>
<evidence type="ECO:0000259" key="8">
    <source>
        <dbReference type="Pfam" id="PF02770"/>
    </source>
</evidence>
<sequence>MLFDISDEQEFFRSTTGKYLAARVPRDRLRGLRHDEDGFAAGYWRGGAELGWTSLLVGEEAGGGSISGRPVVDLTLVAYEFGRHAAPGPLASANIVAAALAESGAHPEVLAELLSGESLASWCHAEPAWRHGAELEIRVDGTDLVLNGRKQPVESAGMASHLLVTGRCDGAVGQVLVPVGSTGVTVTPLRSPDLTRRFSAVTFDNVRVPRSALVGESGTAEQQVVWQSQVAIAVQCAETVGAMQTGFEMVLDWMADRYSFGRPLASYQALKHRVADLKSWLEAAHAIADSAAAAVDERRSDAGELVAVAQAFIGHYGPELLQDCVQLHGGIGLTFEHDLHLFLRRATVNRTLHGTPAEHRRSLADRLIEQDGQRVPGPEVTAETVRAAPAFAPDEHSVSEDVESFRLRAREWIRANLGPFRPEAVAGLRKVPREQELAAVGNDRRLQRKLYDAGFAGIAIPVEYGGRGLTPAHQRAFTEEMAGFEYPSRCQVPTLSPCAAVLLDFGTEEQKRRHIPAMLRGDEIWMQFLSEPSGGSDVAGAVTTAVRDGDDWVLNGAKIWTTGAWYSDWALCLARTNWDVPKHRGLTVFILPIHQPGIEVHQIEMLNGAREFCQEFLTDVRVPDSDRIGEVDGGWTVGIRWMSHERLLAESPYVTVPAKPAISDRSPVEIACRAGTVDEPGVRDLIGEDRMLDVVGSALQRRLGTGMVSGHLPEQSAAIGRLFRGIAESRRATIEFEVAGDAVWDEEFGDAGDVFLMRQVSCIGGGTTEMARNVISERVLGMPREARSDHNVPFREVPRGGRRSV</sequence>
<feature type="domain" description="Acyl-CoA oxidase/dehydrogenase middle" evidence="8">
    <location>
        <begin position="529"/>
        <end position="610"/>
    </location>
</feature>
<dbReference type="RefSeq" id="WP_084492666.1">
    <property type="nucleotide sequence ID" value="NZ_JAAXOT010000007.1"/>
</dbReference>
<dbReference type="SUPFAM" id="SSF47203">
    <property type="entry name" value="Acyl-CoA dehydrogenase C-terminal domain-like"/>
    <property type="match status" value="1"/>
</dbReference>
<dbReference type="PANTHER" id="PTHR43292">
    <property type="entry name" value="ACYL-COA DEHYDROGENASE"/>
    <property type="match status" value="1"/>
</dbReference>
<evidence type="ECO:0000256" key="5">
    <source>
        <dbReference type="ARBA" id="ARBA00023002"/>
    </source>
</evidence>
<dbReference type="Gene3D" id="1.10.540.10">
    <property type="entry name" value="Acyl-CoA dehydrogenase/oxidase, N-terminal domain"/>
    <property type="match status" value="2"/>
</dbReference>
<dbReference type="EMBL" id="JAAXOT010000007">
    <property type="protein sequence ID" value="NKY57472.1"/>
    <property type="molecule type" value="Genomic_DNA"/>
</dbReference>
<evidence type="ECO:0000313" key="11">
    <source>
        <dbReference type="Proteomes" id="UP000570678"/>
    </source>
</evidence>
<feature type="domain" description="Acyl-CoA dehydrogenase/oxidase N-terminal" evidence="9">
    <location>
        <begin position="6"/>
        <end position="105"/>
    </location>
</feature>
<dbReference type="GO" id="GO:0005886">
    <property type="term" value="C:plasma membrane"/>
    <property type="evidence" value="ECO:0007669"/>
    <property type="project" value="TreeGrafter"/>
</dbReference>
<dbReference type="PANTHER" id="PTHR43292:SF4">
    <property type="entry name" value="ACYL-COA DEHYDROGENASE FADE34"/>
    <property type="match status" value="1"/>
</dbReference>
<feature type="region of interest" description="Disordered" evidence="6">
    <location>
        <begin position="786"/>
        <end position="805"/>
    </location>
</feature>
<protein>
    <submittedName>
        <fullName evidence="10">Acyl-CoA dehydrogenase</fullName>
    </submittedName>
</protein>
<evidence type="ECO:0000259" key="7">
    <source>
        <dbReference type="Pfam" id="PF00441"/>
    </source>
</evidence>
<keyword evidence="5" id="KW-0560">Oxidoreductase</keyword>
<dbReference type="InterPro" id="IPR009100">
    <property type="entry name" value="AcylCoA_DH/oxidase_NM_dom_sf"/>
</dbReference>
<proteinExistence type="inferred from homology"/>
<dbReference type="InterPro" id="IPR052161">
    <property type="entry name" value="Mycobact_Acyl-CoA_DH"/>
</dbReference>
<dbReference type="InterPro" id="IPR037069">
    <property type="entry name" value="AcylCoA_DH/ox_N_sf"/>
</dbReference>
<dbReference type="Gene3D" id="2.40.110.10">
    <property type="entry name" value="Butyryl-CoA Dehydrogenase, subunit A, domain 2"/>
    <property type="match status" value="2"/>
</dbReference>
<dbReference type="GO" id="GO:0016627">
    <property type="term" value="F:oxidoreductase activity, acting on the CH-CH group of donors"/>
    <property type="evidence" value="ECO:0007669"/>
    <property type="project" value="InterPro"/>
</dbReference>
<dbReference type="Gene3D" id="1.20.140.10">
    <property type="entry name" value="Butyryl-CoA Dehydrogenase, subunit A, domain 3"/>
    <property type="match status" value="2"/>
</dbReference>